<dbReference type="GeneID" id="84591251"/>
<protein>
    <submittedName>
        <fullName evidence="1">Uncharacterized protein</fullName>
    </submittedName>
</protein>
<gene>
    <name evidence="1" type="ORF">An07g00710</name>
</gene>
<dbReference type="RefSeq" id="XP_059600850.1">
    <property type="nucleotide sequence ID" value="XM_059748179.1"/>
</dbReference>
<organism evidence="1">
    <name type="scientific">Aspergillus niger</name>
    <dbReference type="NCBI Taxonomy" id="5061"/>
    <lineage>
        <taxon>Eukaryota</taxon>
        <taxon>Fungi</taxon>
        <taxon>Dikarya</taxon>
        <taxon>Ascomycota</taxon>
        <taxon>Pezizomycotina</taxon>
        <taxon>Eurotiomycetes</taxon>
        <taxon>Eurotiomycetidae</taxon>
        <taxon>Eurotiales</taxon>
        <taxon>Aspergillaceae</taxon>
        <taxon>Aspergillus</taxon>
        <taxon>Aspergillus subgen. Circumdati</taxon>
    </lineage>
</organism>
<proteinExistence type="predicted"/>
<reference evidence="1" key="2">
    <citation type="submission" date="2025-08" db="UniProtKB">
        <authorList>
            <consortium name="RefSeq"/>
        </authorList>
    </citation>
    <scope>IDENTIFICATION</scope>
</reference>
<dbReference type="AlphaFoldDB" id="A0AAJ8BNB6"/>
<dbReference type="VEuPathDB" id="FungiDB:An07g00710"/>
<dbReference type="KEGG" id="ang:An07g00710"/>
<reference evidence="1" key="1">
    <citation type="submission" date="2025-02" db="EMBL/GenBank/DDBJ databases">
        <authorList>
            <consortium name="NCBI Genome Project"/>
        </authorList>
    </citation>
    <scope>NUCLEOTIDE SEQUENCE</scope>
</reference>
<accession>A0AAJ8BNB6</accession>
<sequence>MEWDRSTAIDLGQRWNHPANETMPTGHVKKRWSTLLTVGRTEWNLPIVEPADLPVSFNGSILLSTIRRGHSARGGFAILALRQPVKGNALLFESAGPRSS</sequence>
<name>A0AAJ8BNB6_ASPNG</name>
<evidence type="ECO:0000313" key="1">
    <source>
        <dbReference type="RefSeq" id="XP_059600850.1"/>
    </source>
</evidence>